<comment type="caution">
    <text evidence="1">The sequence shown here is derived from an EMBL/GenBank/DDBJ whole genome shotgun (WGS) entry which is preliminary data.</text>
</comment>
<keyword evidence="2" id="KW-1185">Reference proteome</keyword>
<dbReference type="Proteomes" id="UP001487740">
    <property type="component" value="Unassembled WGS sequence"/>
</dbReference>
<reference evidence="1 2" key="1">
    <citation type="submission" date="2023-03" db="EMBL/GenBank/DDBJ databases">
        <title>High-quality genome of Scylla paramamosain provides insights in environmental adaptation.</title>
        <authorList>
            <person name="Zhang L."/>
        </authorList>
    </citation>
    <scope>NUCLEOTIDE SEQUENCE [LARGE SCALE GENOMIC DNA]</scope>
    <source>
        <strain evidence="1">LZ_2023a</strain>
        <tissue evidence="1">Muscle</tissue>
    </source>
</reference>
<evidence type="ECO:0000313" key="1">
    <source>
        <dbReference type="EMBL" id="KAK8400273.1"/>
    </source>
</evidence>
<evidence type="ECO:0000313" key="2">
    <source>
        <dbReference type="Proteomes" id="UP001487740"/>
    </source>
</evidence>
<dbReference type="AlphaFoldDB" id="A0AAW0UJG5"/>
<proteinExistence type="predicted"/>
<accession>A0AAW0UJG5</accession>
<sequence>MSVVNQEAHSLKQELVRRRCAETIAVVICVKAWAPVTHHSGPVKCALSPQCKTWKGFCFEKTNSDACINGDVSKDGLKCAPSPQCKAWKGFCFEKTNPDACTNGDVSKDGCEGSECACCMPRPVKCAPSQQCKAWKGFCFEKTNPEVCTNGDVSKDGCEGSECACCMPRINL</sequence>
<dbReference type="EMBL" id="JARAKH010000010">
    <property type="protein sequence ID" value="KAK8400273.1"/>
    <property type="molecule type" value="Genomic_DNA"/>
</dbReference>
<protein>
    <submittedName>
        <fullName evidence="1">Uncharacterized protein</fullName>
    </submittedName>
</protein>
<gene>
    <name evidence="1" type="ORF">O3P69_003167</name>
</gene>
<organism evidence="1 2">
    <name type="scientific">Scylla paramamosain</name>
    <name type="common">Mud crab</name>
    <dbReference type="NCBI Taxonomy" id="85552"/>
    <lineage>
        <taxon>Eukaryota</taxon>
        <taxon>Metazoa</taxon>
        <taxon>Ecdysozoa</taxon>
        <taxon>Arthropoda</taxon>
        <taxon>Crustacea</taxon>
        <taxon>Multicrustacea</taxon>
        <taxon>Malacostraca</taxon>
        <taxon>Eumalacostraca</taxon>
        <taxon>Eucarida</taxon>
        <taxon>Decapoda</taxon>
        <taxon>Pleocyemata</taxon>
        <taxon>Brachyura</taxon>
        <taxon>Eubrachyura</taxon>
        <taxon>Portunoidea</taxon>
        <taxon>Portunidae</taxon>
        <taxon>Portuninae</taxon>
        <taxon>Scylla</taxon>
    </lineage>
</organism>
<name>A0AAW0UJG5_SCYPA</name>